<dbReference type="AlphaFoldDB" id="A0A553NXW0"/>
<comment type="caution">
    <text evidence="1">The sequence shown here is derived from an EMBL/GenBank/DDBJ whole genome shotgun (WGS) entry which is preliminary data.</text>
</comment>
<dbReference type="Proteomes" id="UP000318571">
    <property type="component" value="Chromosome 9"/>
</dbReference>
<protein>
    <submittedName>
        <fullName evidence="1">Uncharacterized protein</fullName>
    </submittedName>
</protein>
<name>A0A553NXW0_TIGCA</name>
<dbReference type="EMBL" id="VCGU01000009">
    <property type="protein sequence ID" value="TRY70264.1"/>
    <property type="molecule type" value="Genomic_DNA"/>
</dbReference>
<organism evidence="1 2">
    <name type="scientific">Tigriopus californicus</name>
    <name type="common">Marine copepod</name>
    <dbReference type="NCBI Taxonomy" id="6832"/>
    <lineage>
        <taxon>Eukaryota</taxon>
        <taxon>Metazoa</taxon>
        <taxon>Ecdysozoa</taxon>
        <taxon>Arthropoda</taxon>
        <taxon>Crustacea</taxon>
        <taxon>Multicrustacea</taxon>
        <taxon>Hexanauplia</taxon>
        <taxon>Copepoda</taxon>
        <taxon>Harpacticoida</taxon>
        <taxon>Harpacticidae</taxon>
        <taxon>Tigriopus</taxon>
    </lineage>
</organism>
<proteinExistence type="predicted"/>
<accession>A0A553NXW0</accession>
<evidence type="ECO:0000313" key="2">
    <source>
        <dbReference type="Proteomes" id="UP000318571"/>
    </source>
</evidence>
<evidence type="ECO:0000313" key="1">
    <source>
        <dbReference type="EMBL" id="TRY70264.1"/>
    </source>
</evidence>
<gene>
    <name evidence="1" type="ORF">TCAL_16395</name>
</gene>
<keyword evidence="2" id="KW-1185">Reference proteome</keyword>
<reference evidence="1 2" key="1">
    <citation type="journal article" date="2018" name="Nat. Ecol. Evol.">
        <title>Genomic signatures of mitonuclear coevolution across populations of Tigriopus californicus.</title>
        <authorList>
            <person name="Barreto F.S."/>
            <person name="Watson E.T."/>
            <person name="Lima T.G."/>
            <person name="Willett C.S."/>
            <person name="Edmands S."/>
            <person name="Li W."/>
            <person name="Burton R.S."/>
        </authorList>
    </citation>
    <scope>NUCLEOTIDE SEQUENCE [LARGE SCALE GENOMIC DNA]</scope>
    <source>
        <strain evidence="1 2">San Diego</strain>
    </source>
</reference>
<sequence length="149" mass="16320">MACPQPKPCTQLDQIPRCCVGSFSFLVVKVSLMLVDLSGNALISYHWQTINAPLGCWLRCCHEWHLAADLLPQARTPFTLFNDIVCDGASTILQGSTPVKSESFTSKVRTIDVSWSVRPIKHGNPKCSSIISSIIGQSQSILTGIFADR</sequence>